<dbReference type="InterPro" id="IPR001048">
    <property type="entry name" value="Asp/Glu/Uridylate_kinase"/>
</dbReference>
<evidence type="ECO:0000256" key="3">
    <source>
        <dbReference type="ARBA" id="ARBA00010122"/>
    </source>
</evidence>
<dbReference type="AlphaFoldDB" id="A0A0R1NNU3"/>
<comment type="catalytic activity">
    <reaction evidence="9 11">
        <text>L-aspartate + ATP = 4-phospho-L-aspartate + ADP</text>
        <dbReference type="Rhea" id="RHEA:23776"/>
        <dbReference type="ChEBI" id="CHEBI:29991"/>
        <dbReference type="ChEBI" id="CHEBI:30616"/>
        <dbReference type="ChEBI" id="CHEBI:57535"/>
        <dbReference type="ChEBI" id="CHEBI:456216"/>
        <dbReference type="EC" id="2.7.2.4"/>
    </reaction>
</comment>
<comment type="function">
    <text evidence="1">Catalyzes the phosphorylation of the beta-carboxyl group of aspartic acid with ATP to yield 4-phospho-L-aspartate, which is involved in the branched biosynthetic pathway leading to the biosynthesis of amino acids threonine, isoleucine and methionine.</text>
</comment>
<comment type="pathway">
    <text evidence="12">Amino-acid biosynthesis; L-threonine biosynthesis; L-threonine from L-aspartate: step 1/5.</text>
</comment>
<comment type="similarity">
    <text evidence="3 11">Belongs to the aspartokinase family.</text>
</comment>
<dbReference type="InterPro" id="IPR001341">
    <property type="entry name" value="Asp_kinase"/>
</dbReference>
<dbReference type="InterPro" id="IPR045865">
    <property type="entry name" value="ACT-like_dom_sf"/>
</dbReference>
<dbReference type="NCBIfam" id="NF006540">
    <property type="entry name" value="PRK09034.1"/>
    <property type="match status" value="1"/>
</dbReference>
<feature type="binding site" evidence="10">
    <location>
        <begin position="203"/>
        <end position="204"/>
    </location>
    <ligand>
        <name>ATP</name>
        <dbReference type="ChEBI" id="CHEBI:30616"/>
    </ligand>
</feature>
<dbReference type="RefSeq" id="WP_008856492.1">
    <property type="nucleotide sequence ID" value="NZ_AZEB01000010.1"/>
</dbReference>
<keyword evidence="12" id="KW-0028">Amino-acid biosynthesis</keyword>
<dbReference type="Gene3D" id="3.40.1160.10">
    <property type="entry name" value="Acetylglutamate kinase-like"/>
    <property type="match status" value="1"/>
</dbReference>
<dbReference type="PATRIC" id="fig|1423766.4.peg.379"/>
<dbReference type="GO" id="GO:0009090">
    <property type="term" value="P:homoserine biosynthetic process"/>
    <property type="evidence" value="ECO:0007669"/>
    <property type="project" value="TreeGrafter"/>
</dbReference>
<dbReference type="SUPFAM" id="SSF55021">
    <property type="entry name" value="ACT-like"/>
    <property type="match status" value="2"/>
</dbReference>
<dbReference type="UniPathway" id="UPA00034">
    <property type="reaction ID" value="UER00015"/>
</dbReference>
<dbReference type="InterPro" id="IPR054352">
    <property type="entry name" value="ACT_Aspartokinase"/>
</dbReference>
<evidence type="ECO:0000256" key="5">
    <source>
        <dbReference type="ARBA" id="ARBA00022741"/>
    </source>
</evidence>
<dbReference type="Proteomes" id="UP000051439">
    <property type="component" value="Unassembled WGS sequence"/>
</dbReference>
<accession>A0A0R1NNU3</accession>
<name>A0A0R1NNU3_9LACO</name>
<organism evidence="15 16">
    <name type="scientific">Lentilactobacillus kisonensis DSM 19906 = JCM 15041</name>
    <dbReference type="NCBI Taxonomy" id="1423766"/>
    <lineage>
        <taxon>Bacteria</taxon>
        <taxon>Bacillati</taxon>
        <taxon>Bacillota</taxon>
        <taxon>Bacilli</taxon>
        <taxon>Lactobacillales</taxon>
        <taxon>Lactobacillaceae</taxon>
        <taxon>Lentilactobacillus</taxon>
    </lineage>
</organism>
<comment type="pathway">
    <text evidence="12">Amino-acid biosynthesis; L-methionine biosynthesis via de novo pathway; L-homoserine from L-aspartate: step 1/3.</text>
</comment>
<feature type="domain" description="Aspartokinase ACT" evidence="14">
    <location>
        <begin position="370"/>
        <end position="428"/>
    </location>
</feature>
<dbReference type="PIRSF" id="PIRSF000726">
    <property type="entry name" value="Asp_kin"/>
    <property type="match status" value="1"/>
</dbReference>
<evidence type="ECO:0000256" key="12">
    <source>
        <dbReference type="RuleBase" id="RU004249"/>
    </source>
</evidence>
<feature type="binding site" evidence="10">
    <location>
        <position position="214"/>
    </location>
    <ligand>
        <name>ATP</name>
        <dbReference type="ChEBI" id="CHEBI:30616"/>
    </ligand>
</feature>
<evidence type="ECO:0000256" key="2">
    <source>
        <dbReference type="ARBA" id="ARBA00004766"/>
    </source>
</evidence>
<evidence type="ECO:0000256" key="7">
    <source>
        <dbReference type="ARBA" id="ARBA00022840"/>
    </source>
</evidence>
<comment type="caution">
    <text evidence="15">The sequence shown here is derived from an EMBL/GenBank/DDBJ whole genome shotgun (WGS) entry which is preliminary data.</text>
</comment>
<dbReference type="GO" id="GO:0019877">
    <property type="term" value="P:diaminopimelate biosynthetic process"/>
    <property type="evidence" value="ECO:0007669"/>
    <property type="project" value="UniProtKB-KW"/>
</dbReference>
<comment type="pathway">
    <text evidence="2 12">Amino-acid biosynthesis; L-lysine biosynthesis via DAP pathway; (S)-tetrahydrodipicolinate from L-aspartate: step 1/4.</text>
</comment>
<feature type="binding site" evidence="10">
    <location>
        <position position="113"/>
    </location>
    <ligand>
        <name>substrate</name>
    </ligand>
</feature>
<evidence type="ECO:0000256" key="9">
    <source>
        <dbReference type="ARBA" id="ARBA00047872"/>
    </source>
</evidence>
<dbReference type="GO" id="GO:0009089">
    <property type="term" value="P:lysine biosynthetic process via diaminopimelate"/>
    <property type="evidence" value="ECO:0007669"/>
    <property type="project" value="UniProtKB-UniPathway"/>
</dbReference>
<evidence type="ECO:0000256" key="4">
    <source>
        <dbReference type="ARBA" id="ARBA00022679"/>
    </source>
</evidence>
<sequence length="441" mass="49361">MKVAKFGGSSVADAGQFKKVREIVEANADRRVVVVSAAGKSATESIKVTDLLIEVEKLRDAGEDYRPVFKHIERRFVGIRDALGLNVAIENDLQKIEKRIENCSHDYLVSRGEFLTAKLMADFLGFQFIDAARFLVFDGHKVNYGESINRLRDFLSVNTQIVVPGFYGVDETGQIHIMARGGGDVSGAVLANLVDADLYENWTDVSGIKMADPRIVDHSRRINELTYDELQELSYMGVSVFQEEAIKPVEQRQIPIAILNTNHPEEDGTLVEKTVHRDQDQLVTGVAGKKDYVIISIKKYQLNKRFDIMAKVFSEIQRFNVPFEYVSSGTDSFSFLVKKDQLAGQLNAILTALKKCDLDSVTLDQDVALVAAVSHELSERPANAGKILDFLNDSQIKVHLVIQEGSDIKVVFGVANKDYEKTIKKIYRNINSKTKKLRMAI</sequence>
<dbReference type="InterPro" id="IPR018042">
    <property type="entry name" value="Aspartate_kinase_CS"/>
</dbReference>
<evidence type="ECO:0000313" key="15">
    <source>
        <dbReference type="EMBL" id="KRL22080.1"/>
    </source>
</evidence>
<evidence type="ECO:0000259" key="14">
    <source>
        <dbReference type="Pfam" id="PF22468"/>
    </source>
</evidence>
<dbReference type="UniPathway" id="UPA00051">
    <property type="reaction ID" value="UER00462"/>
</dbReference>
<dbReference type="GO" id="GO:0005829">
    <property type="term" value="C:cytosol"/>
    <property type="evidence" value="ECO:0007669"/>
    <property type="project" value="TreeGrafter"/>
</dbReference>
<feature type="binding site" evidence="10">
    <location>
        <begin position="5"/>
        <end position="8"/>
    </location>
    <ligand>
        <name>ATP</name>
        <dbReference type="ChEBI" id="CHEBI:30616"/>
    </ligand>
</feature>
<evidence type="ECO:0000256" key="6">
    <source>
        <dbReference type="ARBA" id="ARBA00022777"/>
    </source>
</evidence>
<dbReference type="PANTHER" id="PTHR21499:SF67">
    <property type="entry name" value="ASPARTOKINASE 3"/>
    <property type="match status" value="1"/>
</dbReference>
<dbReference type="EMBL" id="AZEB01000010">
    <property type="protein sequence ID" value="KRL22080.1"/>
    <property type="molecule type" value="Genomic_DNA"/>
</dbReference>
<evidence type="ECO:0000256" key="1">
    <source>
        <dbReference type="ARBA" id="ARBA00003121"/>
    </source>
</evidence>
<evidence type="ECO:0000313" key="16">
    <source>
        <dbReference type="Proteomes" id="UP000051439"/>
    </source>
</evidence>
<dbReference type="InterPro" id="IPR005260">
    <property type="entry name" value="Asp_kin_monofn"/>
</dbReference>
<dbReference type="PROSITE" id="PS00324">
    <property type="entry name" value="ASPARTOKINASE"/>
    <property type="match status" value="1"/>
</dbReference>
<feature type="binding site" evidence="10">
    <location>
        <position position="49"/>
    </location>
    <ligand>
        <name>substrate</name>
    </ligand>
</feature>
<gene>
    <name evidence="15" type="ORF">FC98_GL000380</name>
</gene>
<evidence type="ECO:0000256" key="11">
    <source>
        <dbReference type="RuleBase" id="RU003448"/>
    </source>
</evidence>
<dbReference type="InterPro" id="IPR036393">
    <property type="entry name" value="AceGlu_kinase-like_sf"/>
</dbReference>
<keyword evidence="16" id="KW-1185">Reference proteome</keyword>
<evidence type="ECO:0000256" key="10">
    <source>
        <dbReference type="PIRSR" id="PIRSR000726-1"/>
    </source>
</evidence>
<dbReference type="Pfam" id="PF22468">
    <property type="entry name" value="ACT_9"/>
    <property type="match status" value="1"/>
</dbReference>
<dbReference type="NCBIfam" id="TIGR00657">
    <property type="entry name" value="asp_kinases"/>
    <property type="match status" value="1"/>
</dbReference>
<dbReference type="GO" id="GO:0005524">
    <property type="term" value="F:ATP binding"/>
    <property type="evidence" value="ECO:0007669"/>
    <property type="project" value="UniProtKB-KW"/>
</dbReference>
<keyword evidence="5 10" id="KW-0547">Nucleotide-binding</keyword>
<proteinExistence type="inferred from homology"/>
<protein>
    <recommendedName>
        <fullName evidence="11">Aspartokinase</fullName>
        <ecNumber evidence="11">2.7.2.4</ecNumber>
    </recommendedName>
</protein>
<keyword evidence="7 10" id="KW-0067">ATP-binding</keyword>
<feature type="domain" description="Aspartate/glutamate/uridylate kinase" evidence="13">
    <location>
        <begin position="2"/>
        <end position="260"/>
    </location>
</feature>
<dbReference type="EC" id="2.7.2.4" evidence="11"/>
<dbReference type="GO" id="GO:0009088">
    <property type="term" value="P:threonine biosynthetic process"/>
    <property type="evidence" value="ECO:0007669"/>
    <property type="project" value="UniProtKB-UniPathway"/>
</dbReference>
<dbReference type="SUPFAM" id="SSF53633">
    <property type="entry name" value="Carbamate kinase-like"/>
    <property type="match status" value="1"/>
</dbReference>
<dbReference type="GO" id="GO:0004072">
    <property type="term" value="F:aspartate kinase activity"/>
    <property type="evidence" value="ECO:0007669"/>
    <property type="project" value="UniProtKB-EC"/>
</dbReference>
<dbReference type="CDD" id="cd04868">
    <property type="entry name" value="ACT_AK-like"/>
    <property type="match status" value="1"/>
</dbReference>
<keyword evidence="4 11" id="KW-0808">Transferase</keyword>
<reference evidence="15 16" key="1">
    <citation type="journal article" date="2015" name="Genome Announc.">
        <title>Expanding the biotechnology potential of lactobacilli through comparative genomics of 213 strains and associated genera.</title>
        <authorList>
            <person name="Sun Z."/>
            <person name="Harris H.M."/>
            <person name="McCann A."/>
            <person name="Guo C."/>
            <person name="Argimon S."/>
            <person name="Zhang W."/>
            <person name="Yang X."/>
            <person name="Jeffery I.B."/>
            <person name="Cooney J.C."/>
            <person name="Kagawa T.F."/>
            <person name="Liu W."/>
            <person name="Song Y."/>
            <person name="Salvetti E."/>
            <person name="Wrobel A."/>
            <person name="Rasinkangas P."/>
            <person name="Parkhill J."/>
            <person name="Rea M.C."/>
            <person name="O'Sullivan O."/>
            <person name="Ritari J."/>
            <person name="Douillard F.P."/>
            <person name="Paul Ross R."/>
            <person name="Yang R."/>
            <person name="Briner A.E."/>
            <person name="Felis G.E."/>
            <person name="de Vos W.M."/>
            <person name="Barrangou R."/>
            <person name="Klaenhammer T.R."/>
            <person name="Caufield P.W."/>
            <person name="Cui Y."/>
            <person name="Zhang H."/>
            <person name="O'Toole P.W."/>
        </authorList>
    </citation>
    <scope>NUCLEOTIDE SEQUENCE [LARGE SCALE GENOMIC DNA]</scope>
    <source>
        <strain evidence="15 16">DSM 19906</strain>
    </source>
</reference>
<dbReference type="UniPathway" id="UPA00050">
    <property type="reaction ID" value="UER00461"/>
</dbReference>
<dbReference type="Pfam" id="PF00696">
    <property type="entry name" value="AA_kinase"/>
    <property type="match status" value="1"/>
</dbReference>
<keyword evidence="6 11" id="KW-0418">Kinase</keyword>
<dbReference type="PANTHER" id="PTHR21499">
    <property type="entry name" value="ASPARTATE KINASE"/>
    <property type="match status" value="1"/>
</dbReference>
<dbReference type="Gene3D" id="3.30.2130.10">
    <property type="entry name" value="VC0802-like"/>
    <property type="match status" value="1"/>
</dbReference>
<evidence type="ECO:0000259" key="13">
    <source>
        <dbReference type="Pfam" id="PF00696"/>
    </source>
</evidence>
<keyword evidence="8" id="KW-0220">Diaminopimelate biosynthesis</keyword>
<evidence type="ECO:0000256" key="8">
    <source>
        <dbReference type="ARBA" id="ARBA00022915"/>
    </source>
</evidence>